<accession>A0A2N5J825</accession>
<organism evidence="4 5">
    <name type="scientific">Bifidobacterium margollesii</name>
    <dbReference type="NCBI Taxonomy" id="2020964"/>
    <lineage>
        <taxon>Bacteria</taxon>
        <taxon>Bacillati</taxon>
        <taxon>Actinomycetota</taxon>
        <taxon>Actinomycetes</taxon>
        <taxon>Bifidobacteriales</taxon>
        <taxon>Bifidobacteriaceae</taxon>
        <taxon>Bifidobacterium</taxon>
    </lineage>
</organism>
<evidence type="ECO:0000256" key="1">
    <source>
        <dbReference type="ARBA" id="ARBA00023002"/>
    </source>
</evidence>
<proteinExistence type="predicted"/>
<dbReference type="PANTHER" id="PTHR43333">
    <property type="entry name" value="2-HACID_DH_C DOMAIN-CONTAINING PROTEIN"/>
    <property type="match status" value="1"/>
</dbReference>
<dbReference type="PANTHER" id="PTHR43333:SF1">
    <property type="entry name" value="D-ISOMER SPECIFIC 2-HYDROXYACID DEHYDROGENASE NAD-BINDING DOMAIN-CONTAINING PROTEIN"/>
    <property type="match status" value="1"/>
</dbReference>
<protein>
    <submittedName>
        <fullName evidence="4">2-hydroxyacid dehydrogenase</fullName>
    </submittedName>
</protein>
<dbReference type="PROSITE" id="PS00671">
    <property type="entry name" value="D_2_HYDROXYACID_DH_3"/>
    <property type="match status" value="1"/>
</dbReference>
<keyword evidence="2" id="KW-0520">NAD</keyword>
<gene>
    <name evidence="4" type="ORF">Uis1B_1851</name>
</gene>
<evidence type="ECO:0000313" key="5">
    <source>
        <dbReference type="Proteomes" id="UP000235050"/>
    </source>
</evidence>
<dbReference type="RefSeq" id="WP_243390333.1">
    <property type="nucleotide sequence ID" value="NZ_NMWU01000035.1"/>
</dbReference>
<dbReference type="InterPro" id="IPR029753">
    <property type="entry name" value="D-isomer_DH_CS"/>
</dbReference>
<evidence type="ECO:0000259" key="3">
    <source>
        <dbReference type="Pfam" id="PF02826"/>
    </source>
</evidence>
<comment type="caution">
    <text evidence="4">The sequence shown here is derived from an EMBL/GenBank/DDBJ whole genome shotgun (WGS) entry which is preliminary data.</text>
</comment>
<keyword evidence="5" id="KW-1185">Reference proteome</keyword>
<dbReference type="CDD" id="cd05300">
    <property type="entry name" value="2-Hacid_dh_1"/>
    <property type="match status" value="1"/>
</dbReference>
<dbReference type="SUPFAM" id="SSF51735">
    <property type="entry name" value="NAD(P)-binding Rossmann-fold domains"/>
    <property type="match status" value="1"/>
</dbReference>
<dbReference type="GO" id="GO:0051287">
    <property type="term" value="F:NAD binding"/>
    <property type="evidence" value="ECO:0007669"/>
    <property type="project" value="InterPro"/>
</dbReference>
<evidence type="ECO:0000313" key="4">
    <source>
        <dbReference type="EMBL" id="PLS30364.1"/>
    </source>
</evidence>
<dbReference type="EMBL" id="NMWU01000035">
    <property type="protein sequence ID" value="PLS30364.1"/>
    <property type="molecule type" value="Genomic_DNA"/>
</dbReference>
<dbReference type="Gene3D" id="3.40.50.720">
    <property type="entry name" value="NAD(P)-binding Rossmann-like Domain"/>
    <property type="match status" value="2"/>
</dbReference>
<dbReference type="Pfam" id="PF02826">
    <property type="entry name" value="2-Hacid_dh_C"/>
    <property type="match status" value="1"/>
</dbReference>
<keyword evidence="1" id="KW-0560">Oxidoreductase</keyword>
<reference evidence="4 5" key="1">
    <citation type="submission" date="2017-07" db="EMBL/GenBank/DDBJ databases">
        <title>Bifidobacterium novel species.</title>
        <authorList>
            <person name="Lugli G.A."/>
            <person name="Milani C."/>
            <person name="Duranti S."/>
            <person name="Mangifesta M."/>
        </authorList>
    </citation>
    <scope>NUCLEOTIDE SEQUENCE [LARGE SCALE GENOMIC DNA]</scope>
    <source>
        <strain evidence="5">Uis1B</strain>
    </source>
</reference>
<dbReference type="Proteomes" id="UP000235050">
    <property type="component" value="Unassembled WGS sequence"/>
</dbReference>
<feature type="domain" description="D-isomer specific 2-hydroxyacid dehydrogenase NAD-binding" evidence="3">
    <location>
        <begin position="119"/>
        <end position="292"/>
    </location>
</feature>
<dbReference type="InterPro" id="IPR036291">
    <property type="entry name" value="NAD(P)-bd_dom_sf"/>
</dbReference>
<dbReference type="AlphaFoldDB" id="A0A2N5J825"/>
<dbReference type="GO" id="GO:0016616">
    <property type="term" value="F:oxidoreductase activity, acting on the CH-OH group of donors, NAD or NADP as acceptor"/>
    <property type="evidence" value="ECO:0007669"/>
    <property type="project" value="UniProtKB-ARBA"/>
</dbReference>
<evidence type="ECO:0000256" key="2">
    <source>
        <dbReference type="ARBA" id="ARBA00023027"/>
    </source>
</evidence>
<dbReference type="InterPro" id="IPR006140">
    <property type="entry name" value="D-isomer_DH_NAD-bd"/>
</dbReference>
<sequence length="327" mass="35929">MTEMQLGERLIVNCLPLTEAERQSFLEASGDVRQIFLADPSRRGTMLWQADVPHDIRGHATAVIGNIEVDTLPDFINLEWLQTWSAGVDRYLNSGAFPPDAVLTSASGAYGQTVAEHMFAMLWALMKNLPGYRDQQRAHEWNDLGRAATLDGATVVILGTGDLGSHFAHLVKGCGAHTLGVRRDPSKSADGIDAMYGFDALDVLLTKADVVACFLPSSADTHHLIDLHRLELLRDGAILLNGGRGDVLDERSLPSQLHRLRGVGLDVTEAEPLPDDSPLWNEPNCLITPHVAGGYHLEATERRIIDIARENVRRYAAGEPLRNVMRH</sequence>
<name>A0A2N5J825_9BIFI</name>